<feature type="transmembrane region" description="Helical" evidence="2">
    <location>
        <begin position="420"/>
        <end position="436"/>
    </location>
</feature>
<keyword evidence="2" id="KW-0472">Membrane</keyword>
<keyword evidence="2" id="KW-1133">Transmembrane helix</keyword>
<evidence type="ECO:0000313" key="3">
    <source>
        <dbReference type="EMBL" id="KAG0580947.1"/>
    </source>
</evidence>
<evidence type="ECO:0000313" key="4">
    <source>
        <dbReference type="Proteomes" id="UP000822688"/>
    </source>
</evidence>
<protein>
    <submittedName>
        <fullName evidence="3">Uncharacterized protein</fullName>
    </submittedName>
</protein>
<name>A0A8T0IDF8_CERPU</name>
<feature type="transmembrane region" description="Helical" evidence="2">
    <location>
        <begin position="325"/>
        <end position="346"/>
    </location>
</feature>
<dbReference type="EMBL" id="CM026424">
    <property type="protein sequence ID" value="KAG0580947.1"/>
    <property type="molecule type" value="Genomic_DNA"/>
</dbReference>
<accession>A0A8T0IDF8</accession>
<keyword evidence="4" id="KW-1185">Reference proteome</keyword>
<organism evidence="3 4">
    <name type="scientific">Ceratodon purpureus</name>
    <name type="common">Fire moss</name>
    <name type="synonym">Dicranum purpureum</name>
    <dbReference type="NCBI Taxonomy" id="3225"/>
    <lineage>
        <taxon>Eukaryota</taxon>
        <taxon>Viridiplantae</taxon>
        <taxon>Streptophyta</taxon>
        <taxon>Embryophyta</taxon>
        <taxon>Bryophyta</taxon>
        <taxon>Bryophytina</taxon>
        <taxon>Bryopsida</taxon>
        <taxon>Dicranidae</taxon>
        <taxon>Pseudoditrichales</taxon>
        <taxon>Ditrichaceae</taxon>
        <taxon>Ceratodon</taxon>
    </lineage>
</organism>
<feature type="compositionally biased region" description="Pro residues" evidence="1">
    <location>
        <begin position="56"/>
        <end position="68"/>
    </location>
</feature>
<feature type="region of interest" description="Disordered" evidence="1">
    <location>
        <begin position="56"/>
        <end position="111"/>
    </location>
</feature>
<dbReference type="Proteomes" id="UP000822688">
    <property type="component" value="Chromosome 4"/>
</dbReference>
<dbReference type="AlphaFoldDB" id="A0A8T0IDF8"/>
<comment type="caution">
    <text evidence="3">The sequence shown here is derived from an EMBL/GenBank/DDBJ whole genome shotgun (WGS) entry which is preliminary data.</text>
</comment>
<reference evidence="3" key="1">
    <citation type="submission" date="2020-06" db="EMBL/GenBank/DDBJ databases">
        <title>WGS assembly of Ceratodon purpureus strain R40.</title>
        <authorList>
            <person name="Carey S.B."/>
            <person name="Jenkins J."/>
            <person name="Shu S."/>
            <person name="Lovell J.T."/>
            <person name="Sreedasyam A."/>
            <person name="Maumus F."/>
            <person name="Tiley G.P."/>
            <person name="Fernandez-Pozo N."/>
            <person name="Barry K."/>
            <person name="Chen C."/>
            <person name="Wang M."/>
            <person name="Lipzen A."/>
            <person name="Daum C."/>
            <person name="Saski C.A."/>
            <person name="Payton A.C."/>
            <person name="Mcbreen J.C."/>
            <person name="Conrad R.E."/>
            <person name="Kollar L.M."/>
            <person name="Olsson S."/>
            <person name="Huttunen S."/>
            <person name="Landis J.B."/>
            <person name="Wickett N.J."/>
            <person name="Johnson M.G."/>
            <person name="Rensing S.A."/>
            <person name="Grimwood J."/>
            <person name="Schmutz J."/>
            <person name="Mcdaniel S.F."/>
        </authorList>
    </citation>
    <scope>NUCLEOTIDE SEQUENCE</scope>
    <source>
        <strain evidence="3">R40</strain>
    </source>
</reference>
<proteinExistence type="predicted"/>
<feature type="transmembrane region" description="Helical" evidence="2">
    <location>
        <begin position="448"/>
        <end position="472"/>
    </location>
</feature>
<feature type="transmembrane region" description="Helical" evidence="2">
    <location>
        <begin position="230"/>
        <end position="254"/>
    </location>
</feature>
<keyword evidence="2" id="KW-0812">Transmembrane</keyword>
<evidence type="ECO:0000256" key="1">
    <source>
        <dbReference type="SAM" id="MobiDB-lite"/>
    </source>
</evidence>
<evidence type="ECO:0000256" key="2">
    <source>
        <dbReference type="SAM" id="Phobius"/>
    </source>
</evidence>
<feature type="transmembrane region" description="Helical" evidence="2">
    <location>
        <begin position="296"/>
        <end position="313"/>
    </location>
</feature>
<gene>
    <name evidence="3" type="ORF">KC19_4G212500</name>
</gene>
<sequence length="497" mass="55928">MHVRMFSLIKIRPSCVMSTLAQVTARSAAILVVLVMLLDYPQTTMAQPSFGYDTTPPPPYVLTPPASAPPQNLYPSPPPPILATPPASQNPTPSLPPPVPTPLTTTTPPEKWNGSYPPSDFREDIVPSQFILWPENLPYVKFMYFCQQVWKLPKRNLTDFSYNGGDARLQTRPYFDLGLVDIHNRPYLRRWFIDWRVDVNRLVCPVVCEYTDIQRLYQYRLHRDVLLTGFAYGVIIVAILQLGTAVSIILLWVLNLNKIRHKVGETGKPDLNQSLIAFLRNWCNHPAFWLNIVRDWVHLVLLVIVGFSMMEAAGHSNFFEWRSMLFYNFGVTYSWLTLLAVVSSILPQCAQSLTSQKLKPVPEQATDLPLNKASSKNLAKKASTKKSGPLLTTDVPTAASLSENLVQALWGSDDWKYQRIFGQFGVLILMSMYLLSVDDSDGKSMDSLASVIFGAIVVACIWSFVVATIIAIRSLRFIFNTSCTKKSVSEDSEVEMC</sequence>